<dbReference type="RefSeq" id="WP_114687030.1">
    <property type="nucleotide sequence ID" value="NZ_QQNB01000001.1"/>
</dbReference>
<dbReference type="Gene3D" id="2.30.42.10">
    <property type="match status" value="1"/>
</dbReference>
<dbReference type="SUPFAM" id="SSF50630">
    <property type="entry name" value="Acid proteases"/>
    <property type="match status" value="1"/>
</dbReference>
<dbReference type="InterPro" id="IPR001969">
    <property type="entry name" value="Aspartic_peptidase_AS"/>
</dbReference>
<evidence type="ECO:0000313" key="2">
    <source>
        <dbReference type="EMBL" id="RDE06707.1"/>
    </source>
</evidence>
<organism evidence="2 3">
    <name type="scientific">Sphingomonas aracearum</name>
    <dbReference type="NCBI Taxonomy" id="2283317"/>
    <lineage>
        <taxon>Bacteria</taxon>
        <taxon>Pseudomonadati</taxon>
        <taxon>Pseudomonadota</taxon>
        <taxon>Alphaproteobacteria</taxon>
        <taxon>Sphingomonadales</taxon>
        <taxon>Sphingomonadaceae</taxon>
        <taxon>Sphingomonas</taxon>
    </lineage>
</organism>
<dbReference type="Gene3D" id="2.40.70.10">
    <property type="entry name" value="Acid Proteases"/>
    <property type="match status" value="2"/>
</dbReference>
<gene>
    <name evidence="2" type="ORF">DVW87_03130</name>
</gene>
<keyword evidence="3" id="KW-1185">Reference proteome</keyword>
<dbReference type="GO" id="GO:0004190">
    <property type="term" value="F:aspartic-type endopeptidase activity"/>
    <property type="evidence" value="ECO:0007669"/>
    <property type="project" value="InterPro"/>
</dbReference>
<keyword evidence="1" id="KW-0732">Signal</keyword>
<dbReference type="EMBL" id="QQNB01000001">
    <property type="protein sequence ID" value="RDE06707.1"/>
    <property type="molecule type" value="Genomic_DNA"/>
</dbReference>
<dbReference type="GO" id="GO:0006508">
    <property type="term" value="P:proteolysis"/>
    <property type="evidence" value="ECO:0007669"/>
    <property type="project" value="InterPro"/>
</dbReference>
<protein>
    <submittedName>
        <fullName evidence="2">PDZ domain-containing protein</fullName>
    </submittedName>
</protein>
<accession>A0A369VYK3</accession>
<dbReference type="PROSITE" id="PS00141">
    <property type="entry name" value="ASP_PROTEASE"/>
    <property type="match status" value="1"/>
</dbReference>
<reference evidence="2 3" key="1">
    <citation type="submission" date="2018-07" db="EMBL/GenBank/DDBJ databases">
        <title>a novel species of Sphingomonas isolated from the rhizosphere soil of Araceae plant.</title>
        <authorList>
            <person name="Zhiyong W."/>
            <person name="Qinglan Z."/>
            <person name="Zhiwei F."/>
            <person name="Ding X."/>
            <person name="Gejiao W."/>
            <person name="Shixue Z."/>
        </authorList>
    </citation>
    <scope>NUCLEOTIDE SEQUENCE [LARGE SCALE GENOMIC DNA]</scope>
    <source>
        <strain evidence="2 3">WZY 27</strain>
    </source>
</reference>
<comment type="caution">
    <text evidence="2">The sequence shown here is derived from an EMBL/GenBank/DDBJ whole genome shotgun (WGS) entry which is preliminary data.</text>
</comment>
<proteinExistence type="predicted"/>
<dbReference type="InterPro" id="IPR021109">
    <property type="entry name" value="Peptidase_aspartic_dom_sf"/>
</dbReference>
<dbReference type="AlphaFoldDB" id="A0A369VYK3"/>
<dbReference type="Pfam" id="PF13650">
    <property type="entry name" value="Asp_protease_2"/>
    <property type="match status" value="1"/>
</dbReference>
<sequence>MIARALPLLLLAVPLCVVSAAPRRAPVPAQVASVLAADAEARWIPFEVTAGNQIRFGAIANGRPVQAILDTGVSRTIITPEFAAGAGIAATGAEVGAAIGGDVKVGRATLGSLAFGGLTLTRPDVIVTGLPVAAAGGRPVSLLVGADVLRRYALDVDFSARRFRLLPSGRMPFAGTVAPLAIDPTYGAYVTELTLNGRRLRPILVDTGDGSGVTLSAASWKTAAVSGARLTDTIAFGLGGLTTFDLTVLPQVSIGAVTARDVEVQVEPADGYSTRIGLAGRIGAGFLGRYRVLLDPAARQMVLSAPADAAAAPVRSTSGLLLEVTANRLNVLHVMRGSPAAATGWKRGDAICAVNGTPVTPTYAQGSLGRWTVGAPGTTVSLQMCGGATRSLTLASFY</sequence>
<name>A0A369VYK3_9SPHN</name>
<evidence type="ECO:0000313" key="3">
    <source>
        <dbReference type="Proteomes" id="UP000253918"/>
    </source>
</evidence>
<feature type="chain" id="PRO_5017025984" evidence="1">
    <location>
        <begin position="21"/>
        <end position="398"/>
    </location>
</feature>
<feature type="signal peptide" evidence="1">
    <location>
        <begin position="1"/>
        <end position="20"/>
    </location>
</feature>
<evidence type="ECO:0000256" key="1">
    <source>
        <dbReference type="SAM" id="SignalP"/>
    </source>
</evidence>
<dbReference type="InterPro" id="IPR036034">
    <property type="entry name" value="PDZ_sf"/>
</dbReference>
<dbReference type="SUPFAM" id="SSF50156">
    <property type="entry name" value="PDZ domain-like"/>
    <property type="match status" value="1"/>
</dbReference>
<dbReference type="Proteomes" id="UP000253918">
    <property type="component" value="Unassembled WGS sequence"/>
</dbReference>
<dbReference type="OrthoDB" id="7547925at2"/>